<gene>
    <name evidence="1" type="ORF">BJ960_002426</name>
</gene>
<proteinExistence type="predicted"/>
<dbReference type="RefSeq" id="WP_185987477.1">
    <property type="nucleotide sequence ID" value="NZ_BAAALZ010000001.1"/>
</dbReference>
<reference evidence="1 2" key="1">
    <citation type="submission" date="2020-07" db="EMBL/GenBank/DDBJ databases">
        <title>Sequencing the genomes of 1000 actinobacteria strains.</title>
        <authorList>
            <person name="Klenk H.-P."/>
        </authorList>
    </citation>
    <scope>NUCLEOTIDE SEQUENCE [LARGE SCALE GENOMIC DNA]</scope>
    <source>
        <strain evidence="1 2">DSM 17380</strain>
    </source>
</reference>
<comment type="caution">
    <text evidence="1">The sequence shown here is derived from an EMBL/GenBank/DDBJ whole genome shotgun (WGS) entry which is preliminary data.</text>
</comment>
<protein>
    <submittedName>
        <fullName evidence="1">Alternate signal-mediated exported protein</fullName>
    </submittedName>
</protein>
<dbReference type="Proteomes" id="UP000586095">
    <property type="component" value="Unassembled WGS sequence"/>
</dbReference>
<evidence type="ECO:0000313" key="2">
    <source>
        <dbReference type="Proteomes" id="UP000586095"/>
    </source>
</evidence>
<keyword evidence="2" id="KW-1185">Reference proteome</keyword>
<sequence>MSYRTQLIAGASIAAVGLLATGGAAYALWNAQDSYTGGKIAAGDLNLSYGEGTWAQITPEVAVPAAGTLAGGTAGFNSMPGDIVEIRVPLTTVLQGDNLNAQMNVEMGSGAEQDIENGIIAATYLVENDASEAASEEAELGEPVSVAGLTGDNAGVTANWTVVVTIKVLGDYRWTDQEPLNDLDKWSVDGINVTLEQIRSGDGYTDGEG</sequence>
<name>A0A852QYV9_9MICO</name>
<dbReference type="EMBL" id="JACCBD010000001">
    <property type="protein sequence ID" value="NYD27623.1"/>
    <property type="molecule type" value="Genomic_DNA"/>
</dbReference>
<dbReference type="AlphaFoldDB" id="A0A852QYV9"/>
<accession>A0A852QYV9</accession>
<organism evidence="1 2">
    <name type="scientific">Leucobacter aridicollis</name>
    <dbReference type="NCBI Taxonomy" id="283878"/>
    <lineage>
        <taxon>Bacteria</taxon>
        <taxon>Bacillati</taxon>
        <taxon>Actinomycetota</taxon>
        <taxon>Actinomycetes</taxon>
        <taxon>Micrococcales</taxon>
        <taxon>Microbacteriaceae</taxon>
        <taxon>Leucobacter</taxon>
    </lineage>
</organism>
<evidence type="ECO:0000313" key="1">
    <source>
        <dbReference type="EMBL" id="NYD27623.1"/>
    </source>
</evidence>